<evidence type="ECO:0000256" key="2">
    <source>
        <dbReference type="SAM" id="Phobius"/>
    </source>
</evidence>
<dbReference type="Proteomes" id="UP000187203">
    <property type="component" value="Unassembled WGS sequence"/>
</dbReference>
<keyword evidence="2" id="KW-0472">Membrane</keyword>
<feature type="compositionally biased region" description="Basic residues" evidence="1">
    <location>
        <begin position="93"/>
        <end position="103"/>
    </location>
</feature>
<evidence type="ECO:0000313" key="3">
    <source>
        <dbReference type="EMBL" id="OMO67680.1"/>
    </source>
</evidence>
<keyword evidence="4" id="KW-1185">Reference proteome</keyword>
<reference evidence="4" key="1">
    <citation type="submission" date="2013-09" db="EMBL/GenBank/DDBJ databases">
        <title>Corchorus olitorius genome sequencing.</title>
        <authorList>
            <person name="Alam M."/>
            <person name="Haque M.S."/>
            <person name="Islam M.S."/>
            <person name="Emdad E.M."/>
            <person name="Islam M.M."/>
            <person name="Ahmed B."/>
            <person name="Halim A."/>
            <person name="Hossen Q.M.M."/>
            <person name="Hossain M.Z."/>
            <person name="Ahmed R."/>
            <person name="Khan M.M."/>
            <person name="Islam R."/>
            <person name="Rashid M.M."/>
            <person name="Khan S.A."/>
            <person name="Rahman M.S."/>
            <person name="Alam M."/>
            <person name="Yahiya A.S."/>
            <person name="Khan M.S."/>
            <person name="Azam M.S."/>
            <person name="Haque T."/>
            <person name="Lashkar M.Z.H."/>
            <person name="Akhand A.I."/>
            <person name="Morshed G."/>
            <person name="Roy S."/>
            <person name="Uddin K.S."/>
            <person name="Rabeya T."/>
            <person name="Hossain A.S."/>
            <person name="Chowdhury A."/>
            <person name="Snigdha A.R."/>
            <person name="Mortoza M.S."/>
            <person name="Matin S.A."/>
            <person name="Hoque S.M.E."/>
            <person name="Islam M.K."/>
            <person name="Roy D.K."/>
            <person name="Haider R."/>
            <person name="Moosa M.M."/>
            <person name="Elias S.M."/>
            <person name="Hasan A.M."/>
            <person name="Jahan S."/>
            <person name="Shafiuddin M."/>
            <person name="Mahmood N."/>
            <person name="Shommy N.S."/>
        </authorList>
    </citation>
    <scope>NUCLEOTIDE SEQUENCE [LARGE SCALE GENOMIC DNA]</scope>
    <source>
        <strain evidence="4">cv. O-4</strain>
    </source>
</reference>
<protein>
    <submittedName>
        <fullName evidence="3">Uncharacterized protein</fullName>
    </submittedName>
</protein>
<dbReference type="AlphaFoldDB" id="A0A1R3HBG5"/>
<keyword evidence="2" id="KW-0812">Transmembrane</keyword>
<gene>
    <name evidence="3" type="ORF">COLO4_30051</name>
</gene>
<comment type="caution">
    <text evidence="3">The sequence shown here is derived from an EMBL/GenBank/DDBJ whole genome shotgun (WGS) entry which is preliminary data.</text>
</comment>
<dbReference type="EMBL" id="AWUE01020577">
    <property type="protein sequence ID" value="OMO67680.1"/>
    <property type="molecule type" value="Genomic_DNA"/>
</dbReference>
<proteinExistence type="predicted"/>
<organism evidence="3 4">
    <name type="scientific">Corchorus olitorius</name>
    <dbReference type="NCBI Taxonomy" id="93759"/>
    <lineage>
        <taxon>Eukaryota</taxon>
        <taxon>Viridiplantae</taxon>
        <taxon>Streptophyta</taxon>
        <taxon>Embryophyta</taxon>
        <taxon>Tracheophyta</taxon>
        <taxon>Spermatophyta</taxon>
        <taxon>Magnoliopsida</taxon>
        <taxon>eudicotyledons</taxon>
        <taxon>Gunneridae</taxon>
        <taxon>Pentapetalae</taxon>
        <taxon>rosids</taxon>
        <taxon>malvids</taxon>
        <taxon>Malvales</taxon>
        <taxon>Malvaceae</taxon>
        <taxon>Grewioideae</taxon>
        <taxon>Apeibeae</taxon>
        <taxon>Corchorus</taxon>
    </lineage>
</organism>
<name>A0A1R3HBG5_9ROSI</name>
<feature type="region of interest" description="Disordered" evidence="1">
    <location>
        <begin position="81"/>
        <end position="103"/>
    </location>
</feature>
<evidence type="ECO:0000256" key="1">
    <source>
        <dbReference type="SAM" id="MobiDB-lite"/>
    </source>
</evidence>
<sequence>MSGNGLAKVTGAGTGRGAAALLDVWPFFVVAADSAMVGGMVSFSLAILFKIVVEKFPAENRSCLLVTPRIKQVICFSCTKEAGSQEQEENKRSSRRKRGEKED</sequence>
<feature type="transmembrane region" description="Helical" evidence="2">
    <location>
        <begin position="24"/>
        <end position="49"/>
    </location>
</feature>
<accession>A0A1R3HBG5</accession>
<evidence type="ECO:0000313" key="4">
    <source>
        <dbReference type="Proteomes" id="UP000187203"/>
    </source>
</evidence>
<keyword evidence="2" id="KW-1133">Transmembrane helix</keyword>